<name>A0A8H5GAX2_9AGAR</name>
<reference evidence="4 5" key="1">
    <citation type="journal article" date="2020" name="ISME J.">
        <title>Uncovering the hidden diversity of litter-decomposition mechanisms in mushroom-forming fungi.</title>
        <authorList>
            <person name="Floudas D."/>
            <person name="Bentzer J."/>
            <person name="Ahren D."/>
            <person name="Johansson T."/>
            <person name="Persson P."/>
            <person name="Tunlid A."/>
        </authorList>
    </citation>
    <scope>NUCLEOTIDE SEQUENCE [LARGE SCALE GENOMIC DNA]</scope>
    <source>
        <strain evidence="4 5">CBS 291.85</strain>
    </source>
</reference>
<dbReference type="InterPro" id="IPR050496">
    <property type="entry name" value="SNF2_RAD54_helicase_repair"/>
</dbReference>
<evidence type="ECO:0000313" key="4">
    <source>
        <dbReference type="EMBL" id="KAF5361395.1"/>
    </source>
</evidence>
<comment type="caution">
    <text evidence="4">The sequence shown here is derived from an EMBL/GenBank/DDBJ whole genome shotgun (WGS) entry which is preliminary data.</text>
</comment>
<dbReference type="PANTHER" id="PTHR45629:SF7">
    <property type="entry name" value="DNA EXCISION REPAIR PROTEIN ERCC-6-RELATED"/>
    <property type="match status" value="1"/>
</dbReference>
<keyword evidence="5" id="KW-1185">Reference proteome</keyword>
<gene>
    <name evidence="4" type="ORF">D9758_006270</name>
</gene>
<protein>
    <recommendedName>
        <fullName evidence="3">SNF2 N-terminal domain-containing protein</fullName>
    </recommendedName>
</protein>
<dbReference type="InterPro" id="IPR000330">
    <property type="entry name" value="SNF2_N"/>
</dbReference>
<evidence type="ECO:0000259" key="3">
    <source>
        <dbReference type="Pfam" id="PF00176"/>
    </source>
</evidence>
<dbReference type="EMBL" id="JAACJM010000040">
    <property type="protein sequence ID" value="KAF5361395.1"/>
    <property type="molecule type" value="Genomic_DNA"/>
</dbReference>
<keyword evidence="1" id="KW-0547">Nucleotide-binding</keyword>
<dbReference type="Proteomes" id="UP000559256">
    <property type="component" value="Unassembled WGS sequence"/>
</dbReference>
<accession>A0A8H5GAX2</accession>
<proteinExistence type="predicted"/>
<evidence type="ECO:0000256" key="2">
    <source>
        <dbReference type="ARBA" id="ARBA00022840"/>
    </source>
</evidence>
<dbReference type="SUPFAM" id="SSF52540">
    <property type="entry name" value="P-loop containing nucleoside triphosphate hydrolases"/>
    <property type="match status" value="1"/>
</dbReference>
<dbReference type="GO" id="GO:0005524">
    <property type="term" value="F:ATP binding"/>
    <property type="evidence" value="ECO:0007669"/>
    <property type="project" value="InterPro"/>
</dbReference>
<dbReference type="InterPro" id="IPR027417">
    <property type="entry name" value="P-loop_NTPase"/>
</dbReference>
<dbReference type="AlphaFoldDB" id="A0A8H5GAX2"/>
<dbReference type="Gene3D" id="3.40.50.10810">
    <property type="entry name" value="Tandem AAA-ATPase domain"/>
    <property type="match status" value="1"/>
</dbReference>
<organism evidence="4 5">
    <name type="scientific">Tetrapyrgos nigripes</name>
    <dbReference type="NCBI Taxonomy" id="182062"/>
    <lineage>
        <taxon>Eukaryota</taxon>
        <taxon>Fungi</taxon>
        <taxon>Dikarya</taxon>
        <taxon>Basidiomycota</taxon>
        <taxon>Agaricomycotina</taxon>
        <taxon>Agaricomycetes</taxon>
        <taxon>Agaricomycetidae</taxon>
        <taxon>Agaricales</taxon>
        <taxon>Marasmiineae</taxon>
        <taxon>Marasmiaceae</taxon>
        <taxon>Tetrapyrgos</taxon>
    </lineage>
</organism>
<dbReference type="InterPro" id="IPR038718">
    <property type="entry name" value="SNF2-like_sf"/>
</dbReference>
<dbReference type="Pfam" id="PF00176">
    <property type="entry name" value="SNF2-rel_dom"/>
    <property type="match status" value="1"/>
</dbReference>
<keyword evidence="2" id="KW-0067">ATP-binding</keyword>
<dbReference type="PANTHER" id="PTHR45629">
    <property type="entry name" value="SNF2/RAD54 FAMILY MEMBER"/>
    <property type="match status" value="1"/>
</dbReference>
<feature type="domain" description="SNF2 N-terminal" evidence="3">
    <location>
        <begin position="1"/>
        <end position="91"/>
    </location>
</feature>
<evidence type="ECO:0000256" key="1">
    <source>
        <dbReference type="ARBA" id="ARBA00022741"/>
    </source>
</evidence>
<dbReference type="OrthoDB" id="413460at2759"/>
<sequence length="103" mass="11575">MGLGKTIQIISFLSAIMKKTGTSSDENRRHDKVSQLMDGKDWKKNRSLPPANEFWPTCLIIAPSSVVGNWEREFATWGYFEIGCYIGPPKSEKWCSKTFATAG</sequence>
<evidence type="ECO:0000313" key="5">
    <source>
        <dbReference type="Proteomes" id="UP000559256"/>
    </source>
</evidence>